<keyword evidence="3" id="KW-1185">Reference proteome</keyword>
<dbReference type="RefSeq" id="WP_048094049.1">
    <property type="nucleotide sequence ID" value="NZ_JMIY01000009.1"/>
</dbReference>
<keyword evidence="1" id="KW-0472">Membrane</keyword>
<sequence>MQSVGEKNILKMSYNTTWYIRSTIVTPTAATTLAVIVRAIWAFWLNPPLPDFSFSINPKHRNQTIKMEEKRYGFKYI</sequence>
<gene>
    <name evidence="2" type="ORF">ANME2D_03417</name>
</gene>
<protein>
    <submittedName>
        <fullName evidence="2">Uncharacterized protein</fullName>
    </submittedName>
</protein>
<dbReference type="Proteomes" id="UP000027153">
    <property type="component" value="Unassembled WGS sequence"/>
</dbReference>
<dbReference type="AlphaFoldDB" id="A0A062UTC1"/>
<proteinExistence type="predicted"/>
<comment type="caution">
    <text evidence="2">The sequence shown here is derived from an EMBL/GenBank/DDBJ whole genome shotgun (WGS) entry which is preliminary data.</text>
</comment>
<keyword evidence="1" id="KW-0812">Transmembrane</keyword>
<dbReference type="EMBL" id="JMIY01000009">
    <property type="protein sequence ID" value="KCZ70301.1"/>
    <property type="molecule type" value="Genomic_DNA"/>
</dbReference>
<organism evidence="2 3">
    <name type="scientific">Candidatus Methanoperedens nitratireducens</name>
    <dbReference type="NCBI Taxonomy" id="1392998"/>
    <lineage>
        <taxon>Archaea</taxon>
        <taxon>Methanobacteriati</taxon>
        <taxon>Methanobacteriota</taxon>
        <taxon>Stenosarchaea group</taxon>
        <taxon>Methanomicrobia</taxon>
        <taxon>Methanosarcinales</taxon>
        <taxon>ANME-2 cluster</taxon>
        <taxon>Candidatus Methanoperedentaceae</taxon>
        <taxon>Candidatus Methanoperedens</taxon>
    </lineage>
</organism>
<evidence type="ECO:0000256" key="1">
    <source>
        <dbReference type="SAM" id="Phobius"/>
    </source>
</evidence>
<keyword evidence="1" id="KW-1133">Transmembrane helix</keyword>
<reference evidence="2 3" key="1">
    <citation type="journal article" date="2013" name="Nature">
        <title>Anaerobic oxidation of methane coupled to nitrate reduction in a novel archaeal lineage.</title>
        <authorList>
            <person name="Haroon M.F."/>
            <person name="Hu S."/>
            <person name="Shi Y."/>
            <person name="Imelfort M."/>
            <person name="Keller J."/>
            <person name="Hugenholtz P."/>
            <person name="Yuan Z."/>
            <person name="Tyson G.W."/>
        </authorList>
    </citation>
    <scope>NUCLEOTIDE SEQUENCE [LARGE SCALE GENOMIC DNA]</scope>
    <source>
        <strain evidence="2 3">ANME-2d</strain>
    </source>
</reference>
<evidence type="ECO:0000313" key="3">
    <source>
        <dbReference type="Proteomes" id="UP000027153"/>
    </source>
</evidence>
<feature type="transmembrane region" description="Helical" evidence="1">
    <location>
        <begin position="20"/>
        <end position="44"/>
    </location>
</feature>
<name>A0A062UTC1_9EURY</name>
<evidence type="ECO:0000313" key="2">
    <source>
        <dbReference type="EMBL" id="KCZ70301.1"/>
    </source>
</evidence>
<accession>A0A062UTC1</accession>